<dbReference type="Proteomes" id="UP001162162">
    <property type="component" value="Unassembled WGS sequence"/>
</dbReference>
<keyword evidence="3" id="KW-0560">Oxidoreductase</keyword>
<comment type="similarity">
    <text evidence="1">Belongs to the aldo/keto reductase family.</text>
</comment>
<gene>
    <name evidence="8" type="ORF">NQ318_019469</name>
</gene>
<dbReference type="PANTHER" id="PTHR11732">
    <property type="entry name" value="ALDO/KETO REDUCTASE"/>
    <property type="match status" value="1"/>
</dbReference>
<dbReference type="GO" id="GO:0016491">
    <property type="term" value="F:oxidoreductase activity"/>
    <property type="evidence" value="ECO:0007669"/>
    <property type="project" value="UniProtKB-KW"/>
</dbReference>
<dbReference type="Pfam" id="PF00248">
    <property type="entry name" value="Aldo_ket_red"/>
    <property type="match status" value="1"/>
</dbReference>
<sequence>MVHVPNIKLNNNLTIPAFGLGTWQGPPGKEAEVGLAVKDAIDIGYRHFDCAHVYGNEDIIGEAIKEKIKEGVVKREDLFITSKLWVNYNRPDLVEPALRATLKRLQLDYLDLYLIHWPFAVKAGDNLFPSNSKTDPTIFSNVDYIDTWKAMEDVQRKGLTKSIGISNFNSKQIDRLLKHATIVPVINQVECHAYLNQKKLRKFCGERGIILTAYSPLGSPARPWQKPGDPSVFNDDKIREIAQKYGKTSAEILLRYIVQLGDSVIPKSSNKERLKQNIEVFNFELLPEDMEFLDTLDCNGRICSFDNAKDHPHYPFSPDVEF</sequence>
<dbReference type="AlphaFoldDB" id="A0AAV8Y9W9"/>
<evidence type="ECO:0000256" key="6">
    <source>
        <dbReference type="PIRSR" id="PIRSR000097-3"/>
    </source>
</evidence>
<comment type="caution">
    <text evidence="8">The sequence shown here is derived from an EMBL/GenBank/DDBJ whole genome shotgun (WGS) entry which is preliminary data.</text>
</comment>
<dbReference type="PRINTS" id="PR00069">
    <property type="entry name" value="ALDKETRDTASE"/>
</dbReference>
<dbReference type="PROSITE" id="PS00062">
    <property type="entry name" value="ALDOKETO_REDUCTASE_2"/>
    <property type="match status" value="1"/>
</dbReference>
<reference evidence="8" key="1">
    <citation type="journal article" date="2023" name="Insect Mol. Biol.">
        <title>Genome sequencing provides insights into the evolution of gene families encoding plant cell wall-degrading enzymes in longhorned beetles.</title>
        <authorList>
            <person name="Shin N.R."/>
            <person name="Okamura Y."/>
            <person name="Kirsch R."/>
            <person name="Pauchet Y."/>
        </authorList>
    </citation>
    <scope>NUCLEOTIDE SEQUENCE</scope>
    <source>
        <strain evidence="8">AMC_N1</strain>
    </source>
</reference>
<dbReference type="Gene3D" id="3.20.20.100">
    <property type="entry name" value="NADP-dependent oxidoreductase domain"/>
    <property type="match status" value="1"/>
</dbReference>
<evidence type="ECO:0000313" key="9">
    <source>
        <dbReference type="Proteomes" id="UP001162162"/>
    </source>
</evidence>
<feature type="site" description="Lowers pKa of active site Tyr" evidence="6">
    <location>
        <position position="83"/>
    </location>
</feature>
<proteinExistence type="inferred from homology"/>
<protein>
    <recommendedName>
        <fullName evidence="7">NADP-dependent oxidoreductase domain-containing protein</fullName>
    </recommendedName>
</protein>
<dbReference type="InterPro" id="IPR020471">
    <property type="entry name" value="AKR"/>
</dbReference>
<dbReference type="InterPro" id="IPR023210">
    <property type="entry name" value="NADP_OxRdtase_dom"/>
</dbReference>
<dbReference type="PROSITE" id="PS00798">
    <property type="entry name" value="ALDOKETO_REDUCTASE_1"/>
    <property type="match status" value="1"/>
</dbReference>
<feature type="domain" description="NADP-dependent oxidoreductase" evidence="7">
    <location>
        <begin position="19"/>
        <end position="296"/>
    </location>
</feature>
<evidence type="ECO:0000256" key="4">
    <source>
        <dbReference type="PIRSR" id="PIRSR000097-1"/>
    </source>
</evidence>
<dbReference type="FunFam" id="3.20.20.100:FF:000006">
    <property type="entry name" value="Aldo-keto reductase family 1 member A1"/>
    <property type="match status" value="1"/>
</dbReference>
<evidence type="ECO:0000256" key="3">
    <source>
        <dbReference type="ARBA" id="ARBA00023002"/>
    </source>
</evidence>
<dbReference type="SUPFAM" id="SSF51430">
    <property type="entry name" value="NAD(P)-linked oxidoreductase"/>
    <property type="match status" value="1"/>
</dbReference>
<organism evidence="8 9">
    <name type="scientific">Aromia moschata</name>
    <dbReference type="NCBI Taxonomy" id="1265417"/>
    <lineage>
        <taxon>Eukaryota</taxon>
        <taxon>Metazoa</taxon>
        <taxon>Ecdysozoa</taxon>
        <taxon>Arthropoda</taxon>
        <taxon>Hexapoda</taxon>
        <taxon>Insecta</taxon>
        <taxon>Pterygota</taxon>
        <taxon>Neoptera</taxon>
        <taxon>Endopterygota</taxon>
        <taxon>Coleoptera</taxon>
        <taxon>Polyphaga</taxon>
        <taxon>Cucujiformia</taxon>
        <taxon>Chrysomeloidea</taxon>
        <taxon>Cerambycidae</taxon>
        <taxon>Cerambycinae</taxon>
        <taxon>Callichromatini</taxon>
        <taxon>Aromia</taxon>
    </lineage>
</organism>
<accession>A0AAV8Y9W9</accession>
<dbReference type="InterPro" id="IPR036812">
    <property type="entry name" value="NAD(P)_OxRdtase_dom_sf"/>
</dbReference>
<dbReference type="InterPro" id="IPR018170">
    <property type="entry name" value="Aldo/ket_reductase_CS"/>
</dbReference>
<feature type="binding site" evidence="5">
    <location>
        <position position="116"/>
    </location>
    <ligand>
        <name>substrate</name>
    </ligand>
</feature>
<feature type="active site" description="Proton donor" evidence="4">
    <location>
        <position position="54"/>
    </location>
</feature>
<dbReference type="PROSITE" id="PS00063">
    <property type="entry name" value="ALDOKETO_REDUCTASE_3"/>
    <property type="match status" value="1"/>
</dbReference>
<evidence type="ECO:0000313" key="8">
    <source>
        <dbReference type="EMBL" id="KAJ8947797.1"/>
    </source>
</evidence>
<dbReference type="EMBL" id="JAPWTK010000151">
    <property type="protein sequence ID" value="KAJ8947797.1"/>
    <property type="molecule type" value="Genomic_DNA"/>
</dbReference>
<evidence type="ECO:0000256" key="2">
    <source>
        <dbReference type="ARBA" id="ARBA00022857"/>
    </source>
</evidence>
<evidence type="ECO:0000259" key="7">
    <source>
        <dbReference type="Pfam" id="PF00248"/>
    </source>
</evidence>
<name>A0AAV8Y9W9_9CUCU</name>
<evidence type="ECO:0000256" key="5">
    <source>
        <dbReference type="PIRSR" id="PIRSR000097-2"/>
    </source>
</evidence>
<dbReference type="PIRSF" id="PIRSF000097">
    <property type="entry name" value="AKR"/>
    <property type="match status" value="1"/>
</dbReference>
<keyword evidence="9" id="KW-1185">Reference proteome</keyword>
<evidence type="ECO:0000256" key="1">
    <source>
        <dbReference type="ARBA" id="ARBA00007905"/>
    </source>
</evidence>
<keyword evidence="2" id="KW-0521">NADP</keyword>